<evidence type="ECO:0000256" key="2">
    <source>
        <dbReference type="ARBA" id="ARBA00022801"/>
    </source>
</evidence>
<dbReference type="PRINTS" id="PR00413">
    <property type="entry name" value="HADHALOGNASE"/>
</dbReference>
<reference evidence="4" key="4">
    <citation type="submission" date="2022-09" db="EMBL/GenBank/DDBJ databases">
        <title>Intensive care unit water sources are persistently colonized with multi-drug resistant bacteria and are the site of extensive horizontal gene transfer of antibiotic resistance genes.</title>
        <authorList>
            <person name="Diorio-Toth L."/>
        </authorList>
    </citation>
    <scope>NUCLEOTIDE SEQUENCE</scope>
    <source>
        <strain evidence="4">GD03704</strain>
    </source>
</reference>
<keyword evidence="3" id="KW-0460">Magnesium</keyword>
<dbReference type="Proteomes" id="UP000272833">
    <property type="component" value="Unassembled WGS sequence"/>
</dbReference>
<dbReference type="EC" id="3.1.3.5" evidence="7"/>
<dbReference type="SFLD" id="SFLDS00003">
    <property type="entry name" value="Haloacid_Dehalogenase"/>
    <property type="match status" value="1"/>
</dbReference>
<evidence type="ECO:0000313" key="7">
    <source>
        <dbReference type="EMBL" id="SUD51496.1"/>
    </source>
</evidence>
<reference evidence="5 9" key="1">
    <citation type="submission" date="2018-04" db="EMBL/GenBank/DDBJ databases">
        <title>Pseudomonas sp. nov., isolated from mangrove soil.</title>
        <authorList>
            <person name="Chen C."/>
        </authorList>
    </citation>
    <scope>NUCLEOTIDE SEQUENCE [LARGE SCALE GENOMIC DNA]</scope>
    <source>
        <strain evidence="5 9">JCM 14246</strain>
    </source>
</reference>
<dbReference type="SFLD" id="SFLDG01129">
    <property type="entry name" value="C1.5:_HAD__Beta-PGM__Phosphata"/>
    <property type="match status" value="1"/>
</dbReference>
<evidence type="ECO:0000313" key="12">
    <source>
        <dbReference type="Proteomes" id="UP000272833"/>
    </source>
</evidence>
<dbReference type="PANTHER" id="PTHR46470">
    <property type="entry name" value="N-ACYLNEURAMINATE-9-PHOSPHATASE"/>
    <property type="match status" value="1"/>
</dbReference>
<dbReference type="EMBL" id="QASO01000026">
    <property type="protein sequence ID" value="PTU80285.1"/>
    <property type="molecule type" value="Genomic_DNA"/>
</dbReference>
<accession>A0A2T5PRB7</accession>
<dbReference type="Pfam" id="PF00702">
    <property type="entry name" value="Hydrolase"/>
    <property type="match status" value="1"/>
</dbReference>
<evidence type="ECO:0000313" key="11">
    <source>
        <dbReference type="Proteomes" id="UP000255303"/>
    </source>
</evidence>
<dbReference type="NCBIfam" id="TIGR01549">
    <property type="entry name" value="HAD-SF-IA-v1"/>
    <property type="match status" value="1"/>
</dbReference>
<dbReference type="InterPro" id="IPR023214">
    <property type="entry name" value="HAD_sf"/>
</dbReference>
<dbReference type="GO" id="GO:0009231">
    <property type="term" value="P:riboflavin biosynthetic process"/>
    <property type="evidence" value="ECO:0007669"/>
    <property type="project" value="TreeGrafter"/>
</dbReference>
<dbReference type="InterPro" id="IPR051400">
    <property type="entry name" value="HAD-like_hydrolase"/>
</dbReference>
<dbReference type="EMBL" id="UGUV01000002">
    <property type="protein sequence ID" value="SUD51496.1"/>
    <property type="molecule type" value="Genomic_DNA"/>
</dbReference>
<dbReference type="InterPro" id="IPR036412">
    <property type="entry name" value="HAD-like_sf"/>
</dbReference>
<dbReference type="NCBIfam" id="TIGR01509">
    <property type="entry name" value="HAD-SF-IA-v3"/>
    <property type="match status" value="1"/>
</dbReference>
<protein>
    <submittedName>
        <fullName evidence="7">HAD family hydrolase</fullName>
        <ecNumber evidence="7">3.1.3.5</ecNumber>
    </submittedName>
    <submittedName>
        <fullName evidence="4">HAD-IA family hydrolase</fullName>
    </submittedName>
</protein>
<accession>A0A2W5WTI5</accession>
<proteinExistence type="predicted"/>
<sequence length="235" mass="26081">MSIKLITFDLDDTLWDVTPVMQDAEAALRNWLALHAPRLGAVPVEHLWAVRSRLLDAEPMLKHRLSELRRRILFHALEDAGYPHSEAQTLAEAGFQVFLSARHQVELFTEVHPTLEALAERFMLGVITNGNADVRRLGLSDYFQFALCAEELGIGKPDPKPFREALSRAGGVAAERAVHIGDHPSDDIAGAQAAGMRAIWFNPQGRAWEGETTPDAQIASLAELPALLSSWMRYL</sequence>
<dbReference type="InterPro" id="IPR006439">
    <property type="entry name" value="HAD-SF_hydro_IA"/>
</dbReference>
<comment type="cofactor">
    <cofactor evidence="1">
        <name>Mg(2+)</name>
        <dbReference type="ChEBI" id="CHEBI:18420"/>
    </cofactor>
</comment>
<organism evidence="7 11">
    <name type="scientific">Ectopseudomonas oleovorans</name>
    <name type="common">Pseudomonas oleovorans</name>
    <dbReference type="NCBI Taxonomy" id="301"/>
    <lineage>
        <taxon>Bacteria</taxon>
        <taxon>Pseudomonadati</taxon>
        <taxon>Pseudomonadota</taxon>
        <taxon>Gammaproteobacteria</taxon>
        <taxon>Pseudomonadales</taxon>
        <taxon>Pseudomonadaceae</taxon>
        <taxon>Ectopseudomonas</taxon>
    </lineage>
</organism>
<dbReference type="GO" id="GO:0008253">
    <property type="term" value="F:5'-nucleotidase activity"/>
    <property type="evidence" value="ECO:0007669"/>
    <property type="project" value="UniProtKB-EC"/>
</dbReference>
<dbReference type="Proteomes" id="UP000255303">
    <property type="component" value="Unassembled WGS sequence"/>
</dbReference>
<dbReference type="Proteomes" id="UP000254084">
    <property type="component" value="Unassembled WGS sequence"/>
</dbReference>
<dbReference type="Proteomes" id="UP001161697">
    <property type="component" value="Unassembled WGS sequence"/>
</dbReference>
<evidence type="ECO:0000313" key="10">
    <source>
        <dbReference type="Proteomes" id="UP000254084"/>
    </source>
</evidence>
<keyword evidence="9" id="KW-1185">Reference proteome</keyword>
<evidence type="ECO:0000313" key="8">
    <source>
        <dbReference type="EMBL" id="SUD58260.1"/>
    </source>
</evidence>
<dbReference type="Gene3D" id="3.40.50.1000">
    <property type="entry name" value="HAD superfamily/HAD-like"/>
    <property type="match status" value="1"/>
</dbReference>
<keyword evidence="2 7" id="KW-0378">Hydrolase</keyword>
<accession>A0A379JT22</accession>
<dbReference type="EMBL" id="JAOCJE010000001">
    <property type="protein sequence ID" value="MDH1339423.1"/>
    <property type="molecule type" value="Genomic_DNA"/>
</dbReference>
<reference evidence="10 11" key="2">
    <citation type="submission" date="2018-06" db="EMBL/GenBank/DDBJ databases">
        <authorList>
            <consortium name="Pathogen Informatics"/>
            <person name="Doyle S."/>
        </authorList>
    </citation>
    <scope>NUCLEOTIDE SEQUENCE [LARGE SCALE GENOMIC DNA]</scope>
    <source>
        <strain evidence="7 11">NCTC10692</strain>
        <strain evidence="8 10">NCTC10860</strain>
    </source>
</reference>
<dbReference type="PANTHER" id="PTHR46470:SF4">
    <property type="entry name" value="5-AMINO-6-(5-PHOSPHO-D-RIBITYLAMINO)URACIL PHOSPHATASE YIGB"/>
    <property type="match status" value="1"/>
</dbReference>
<gene>
    <name evidence="7" type="primary">yjjG</name>
    <name evidence="5" type="ORF">DBO86_04100</name>
    <name evidence="6" type="ORF">EGJ44_10670</name>
    <name evidence="4" type="ORF">N5J11_09290</name>
    <name evidence="7" type="ORF">NCTC10692_01949</name>
    <name evidence="8" type="ORF">NCTC10860_00498</name>
</gene>
<dbReference type="EMBL" id="UGUW01000004">
    <property type="protein sequence ID" value="SUD58260.1"/>
    <property type="molecule type" value="Genomic_DNA"/>
</dbReference>
<evidence type="ECO:0000256" key="1">
    <source>
        <dbReference type="ARBA" id="ARBA00001946"/>
    </source>
</evidence>
<evidence type="ECO:0000313" key="6">
    <source>
        <dbReference type="EMBL" id="RRW36983.1"/>
    </source>
</evidence>
<dbReference type="RefSeq" id="WP_074857612.1">
    <property type="nucleotide sequence ID" value="NZ_CAURUH010000003.1"/>
</dbReference>
<dbReference type="Gene3D" id="1.20.120.1600">
    <property type="match status" value="1"/>
</dbReference>
<reference evidence="6 12" key="3">
    <citation type="submission" date="2018-10" db="EMBL/GenBank/DDBJ databases">
        <title>Transmission dynamics of multidrug resistant bacteria on intensive care unit surfaces.</title>
        <authorList>
            <person name="D'Souza A.W."/>
            <person name="Potter R.F."/>
            <person name="Wallace M."/>
            <person name="Shupe A."/>
            <person name="Patel S."/>
            <person name="Sun S."/>
            <person name="Gul D."/>
            <person name="Kwon J.H."/>
            <person name="Andleeb S."/>
            <person name="Burnham C.-A.D."/>
            <person name="Dantas G."/>
        </authorList>
    </citation>
    <scope>NUCLEOTIDE SEQUENCE [LARGE SCALE GENOMIC DNA]</scope>
    <source>
        <strain evidence="6 12">PO_271</strain>
    </source>
</reference>
<evidence type="ECO:0000313" key="4">
    <source>
        <dbReference type="EMBL" id="MDH1339423.1"/>
    </source>
</evidence>
<name>A0A2W5WTI5_ECTOL</name>
<dbReference type="AlphaFoldDB" id="A0A2W5WTI5"/>
<evidence type="ECO:0000313" key="9">
    <source>
        <dbReference type="Proteomes" id="UP000244052"/>
    </source>
</evidence>
<evidence type="ECO:0000256" key="3">
    <source>
        <dbReference type="ARBA" id="ARBA00022842"/>
    </source>
</evidence>
<evidence type="ECO:0000313" key="5">
    <source>
        <dbReference type="EMBL" id="PTU80285.1"/>
    </source>
</evidence>
<dbReference type="SUPFAM" id="SSF56784">
    <property type="entry name" value="HAD-like"/>
    <property type="match status" value="1"/>
</dbReference>
<dbReference type="Proteomes" id="UP000244052">
    <property type="component" value="Unassembled WGS sequence"/>
</dbReference>
<dbReference type="EMBL" id="RHRS01000022">
    <property type="protein sequence ID" value="RRW36983.1"/>
    <property type="molecule type" value="Genomic_DNA"/>
</dbReference>